<protein>
    <submittedName>
        <fullName evidence="1">Uncharacterized protein</fullName>
    </submittedName>
</protein>
<dbReference type="EMBL" id="MCBS01002568">
    <property type="protein sequence ID" value="RKF96028.1"/>
    <property type="molecule type" value="Genomic_DNA"/>
</dbReference>
<feature type="non-terminal residue" evidence="1">
    <location>
        <position position="1"/>
    </location>
</feature>
<evidence type="ECO:0000313" key="1">
    <source>
        <dbReference type="EMBL" id="RKF96028.1"/>
    </source>
</evidence>
<evidence type="ECO:0000313" key="2">
    <source>
        <dbReference type="Proteomes" id="UP000285326"/>
    </source>
</evidence>
<name>A0A420JCQ0_9PEZI</name>
<dbReference type="AlphaFoldDB" id="A0A420JCQ0"/>
<proteinExistence type="predicted"/>
<dbReference type="Proteomes" id="UP000285326">
    <property type="component" value="Unassembled WGS sequence"/>
</dbReference>
<reference evidence="1 2" key="1">
    <citation type="journal article" date="2018" name="BMC Genomics">
        <title>Comparative genome analyses reveal sequence features reflecting distinct modes of host-adaptation between dicot and monocot powdery mildew.</title>
        <authorList>
            <person name="Wu Y."/>
            <person name="Ma X."/>
            <person name="Pan Z."/>
            <person name="Kale S.D."/>
            <person name="Song Y."/>
            <person name="King H."/>
            <person name="Zhang Q."/>
            <person name="Presley C."/>
            <person name="Deng X."/>
            <person name="Wei C.I."/>
            <person name="Xiao S."/>
        </authorList>
    </citation>
    <scope>NUCLEOTIDE SEQUENCE [LARGE SCALE GENOMIC DNA]</scope>
    <source>
        <strain evidence="1">UMSG1</strain>
    </source>
</reference>
<feature type="non-terminal residue" evidence="1">
    <location>
        <position position="169"/>
    </location>
</feature>
<accession>A0A420JCQ0</accession>
<comment type="caution">
    <text evidence="1">The sequence shown here is derived from an EMBL/GenBank/DDBJ whole genome shotgun (WGS) entry which is preliminary data.</text>
</comment>
<organism evidence="1 2">
    <name type="scientific">Golovinomyces cichoracearum</name>
    <dbReference type="NCBI Taxonomy" id="62708"/>
    <lineage>
        <taxon>Eukaryota</taxon>
        <taxon>Fungi</taxon>
        <taxon>Dikarya</taxon>
        <taxon>Ascomycota</taxon>
        <taxon>Pezizomycotina</taxon>
        <taxon>Leotiomycetes</taxon>
        <taxon>Erysiphales</taxon>
        <taxon>Erysiphaceae</taxon>
        <taxon>Golovinomyces</taxon>
    </lineage>
</organism>
<gene>
    <name evidence="1" type="ORF">GcM1_025001</name>
</gene>
<sequence>ERAVILRDCLLTRHQADEDLPPCKLSGIPKIPWKEDLSETEIRCCTIGIIHITTTYIQSAVLLFPEDLFNTLEVPEQDTIDCFHDLWHMAYRGVIAINETVFSRIIYTGKNLNLRPTREAGFQIRALQVLISESYFMGQEPYTCVGLGIKDTMMANTIRHWSQNEILSI</sequence>